<evidence type="ECO:0000313" key="3">
    <source>
        <dbReference type="Proteomes" id="UP000059680"/>
    </source>
</evidence>
<dbReference type="PaxDb" id="39947-A0A0P0V685"/>
<sequence length="97" mass="10113">TSLSPPVFFAQIAIASLANFPSCLKAGGARRPLHASRAPRGAGGDQGGVGSRFLTSSRARRRGGRRLGGIPSLPTLQPQQVSPIDRCSCLFQCFCSG</sequence>
<name>A0A0P0V685_ORYSJ</name>
<feature type="non-terminal residue" evidence="2">
    <location>
        <position position="1"/>
    </location>
</feature>
<keyword evidence="3" id="KW-1185">Reference proteome</keyword>
<organism evidence="2 3">
    <name type="scientific">Oryza sativa subsp. japonica</name>
    <name type="common">Rice</name>
    <dbReference type="NCBI Taxonomy" id="39947"/>
    <lineage>
        <taxon>Eukaryota</taxon>
        <taxon>Viridiplantae</taxon>
        <taxon>Streptophyta</taxon>
        <taxon>Embryophyta</taxon>
        <taxon>Tracheophyta</taxon>
        <taxon>Spermatophyta</taxon>
        <taxon>Magnoliopsida</taxon>
        <taxon>Liliopsida</taxon>
        <taxon>Poales</taxon>
        <taxon>Poaceae</taxon>
        <taxon>BOP clade</taxon>
        <taxon>Oryzoideae</taxon>
        <taxon>Oryzeae</taxon>
        <taxon>Oryzinae</taxon>
        <taxon>Oryza</taxon>
        <taxon>Oryza sativa</taxon>
    </lineage>
</organism>
<gene>
    <name evidence="2" type="ordered locus">Os01g0661700</name>
    <name evidence="2" type="ORF">OSNPB_010661700</name>
</gene>
<dbReference type="InParanoid" id="A0A0P0V685"/>
<evidence type="ECO:0000313" key="2">
    <source>
        <dbReference type="EMBL" id="BAS73543.1"/>
    </source>
</evidence>
<feature type="compositionally biased region" description="Gly residues" evidence="1">
    <location>
        <begin position="41"/>
        <end position="50"/>
    </location>
</feature>
<dbReference type="AlphaFoldDB" id="A0A0P0V685"/>
<proteinExistence type="predicted"/>
<protein>
    <submittedName>
        <fullName evidence="2">Os01g0661700 protein</fullName>
    </submittedName>
</protein>
<dbReference type="EMBL" id="AP014957">
    <property type="protein sequence ID" value="BAS73543.1"/>
    <property type="molecule type" value="Genomic_DNA"/>
</dbReference>
<reference evidence="2 3" key="2">
    <citation type="journal article" date="2013" name="Plant Cell Physiol.">
        <title>Rice Annotation Project Database (RAP-DB): an integrative and interactive database for rice genomics.</title>
        <authorList>
            <person name="Sakai H."/>
            <person name="Lee S.S."/>
            <person name="Tanaka T."/>
            <person name="Numa H."/>
            <person name="Kim J."/>
            <person name="Kawahara Y."/>
            <person name="Wakimoto H."/>
            <person name="Yang C.C."/>
            <person name="Iwamoto M."/>
            <person name="Abe T."/>
            <person name="Yamada Y."/>
            <person name="Muto A."/>
            <person name="Inokuchi H."/>
            <person name="Ikemura T."/>
            <person name="Matsumoto T."/>
            <person name="Sasaki T."/>
            <person name="Itoh T."/>
        </authorList>
    </citation>
    <scope>NUCLEOTIDE SEQUENCE [LARGE SCALE GENOMIC DNA]</scope>
    <source>
        <strain evidence="3">cv. Nipponbare</strain>
    </source>
</reference>
<accession>A0A0P0V685</accession>
<evidence type="ECO:0000256" key="1">
    <source>
        <dbReference type="SAM" id="MobiDB-lite"/>
    </source>
</evidence>
<reference evidence="3" key="1">
    <citation type="journal article" date="2005" name="Nature">
        <title>The map-based sequence of the rice genome.</title>
        <authorList>
            <consortium name="International rice genome sequencing project (IRGSP)"/>
            <person name="Matsumoto T."/>
            <person name="Wu J."/>
            <person name="Kanamori H."/>
            <person name="Katayose Y."/>
            <person name="Fujisawa M."/>
            <person name="Namiki N."/>
            <person name="Mizuno H."/>
            <person name="Yamamoto K."/>
            <person name="Antonio B.A."/>
            <person name="Baba T."/>
            <person name="Sakata K."/>
            <person name="Nagamura Y."/>
            <person name="Aoki H."/>
            <person name="Arikawa K."/>
            <person name="Arita K."/>
            <person name="Bito T."/>
            <person name="Chiden Y."/>
            <person name="Fujitsuka N."/>
            <person name="Fukunaka R."/>
            <person name="Hamada M."/>
            <person name="Harada C."/>
            <person name="Hayashi A."/>
            <person name="Hijishita S."/>
            <person name="Honda M."/>
            <person name="Hosokawa S."/>
            <person name="Ichikawa Y."/>
            <person name="Idonuma A."/>
            <person name="Iijima M."/>
            <person name="Ikeda M."/>
            <person name="Ikeno M."/>
            <person name="Ito K."/>
            <person name="Ito S."/>
            <person name="Ito T."/>
            <person name="Ito Y."/>
            <person name="Ito Y."/>
            <person name="Iwabuchi A."/>
            <person name="Kamiya K."/>
            <person name="Karasawa W."/>
            <person name="Kurita K."/>
            <person name="Katagiri S."/>
            <person name="Kikuta A."/>
            <person name="Kobayashi H."/>
            <person name="Kobayashi N."/>
            <person name="Machita K."/>
            <person name="Maehara T."/>
            <person name="Masukawa M."/>
            <person name="Mizubayashi T."/>
            <person name="Mukai Y."/>
            <person name="Nagasaki H."/>
            <person name="Nagata Y."/>
            <person name="Naito S."/>
            <person name="Nakashima M."/>
            <person name="Nakama Y."/>
            <person name="Nakamichi Y."/>
            <person name="Nakamura M."/>
            <person name="Meguro A."/>
            <person name="Negishi M."/>
            <person name="Ohta I."/>
            <person name="Ohta T."/>
            <person name="Okamoto M."/>
            <person name="Ono N."/>
            <person name="Saji S."/>
            <person name="Sakaguchi M."/>
            <person name="Sakai K."/>
            <person name="Shibata M."/>
            <person name="Shimokawa T."/>
            <person name="Song J."/>
            <person name="Takazaki Y."/>
            <person name="Terasawa K."/>
            <person name="Tsugane M."/>
            <person name="Tsuji K."/>
            <person name="Ueda S."/>
            <person name="Waki K."/>
            <person name="Yamagata H."/>
            <person name="Yamamoto M."/>
            <person name="Yamamoto S."/>
            <person name="Yamane H."/>
            <person name="Yoshiki S."/>
            <person name="Yoshihara R."/>
            <person name="Yukawa K."/>
            <person name="Zhong H."/>
            <person name="Yano M."/>
            <person name="Yuan Q."/>
            <person name="Ouyang S."/>
            <person name="Liu J."/>
            <person name="Jones K.M."/>
            <person name="Gansberger K."/>
            <person name="Moffat K."/>
            <person name="Hill J."/>
            <person name="Bera J."/>
            <person name="Fadrosh D."/>
            <person name="Jin S."/>
            <person name="Johri S."/>
            <person name="Kim M."/>
            <person name="Overton L."/>
            <person name="Reardon M."/>
            <person name="Tsitrin T."/>
            <person name="Vuong H."/>
            <person name="Weaver B."/>
            <person name="Ciecko A."/>
            <person name="Tallon L."/>
            <person name="Jackson J."/>
            <person name="Pai G."/>
            <person name="Aken S.V."/>
            <person name="Utterback T."/>
            <person name="Reidmuller S."/>
            <person name="Feldblyum T."/>
            <person name="Hsiao J."/>
            <person name="Zismann V."/>
            <person name="Iobst S."/>
            <person name="de Vazeille A.R."/>
            <person name="Buell C.R."/>
            <person name="Ying K."/>
            <person name="Li Y."/>
            <person name="Lu T."/>
            <person name="Huang Y."/>
            <person name="Zhao Q."/>
            <person name="Feng Q."/>
            <person name="Zhang L."/>
            <person name="Zhu J."/>
            <person name="Weng Q."/>
            <person name="Mu J."/>
            <person name="Lu Y."/>
            <person name="Fan D."/>
            <person name="Liu Y."/>
            <person name="Guan J."/>
            <person name="Zhang Y."/>
            <person name="Yu S."/>
            <person name="Liu X."/>
            <person name="Zhang Y."/>
            <person name="Hong G."/>
            <person name="Han B."/>
            <person name="Choisne N."/>
            <person name="Demange N."/>
            <person name="Orjeda G."/>
            <person name="Samain S."/>
            <person name="Cattolico L."/>
            <person name="Pelletier E."/>
            <person name="Couloux A."/>
            <person name="Segurens B."/>
            <person name="Wincker P."/>
            <person name="D'Hont A."/>
            <person name="Scarpelli C."/>
            <person name="Weissenbach J."/>
            <person name="Salanoubat M."/>
            <person name="Quetier F."/>
            <person name="Yu Y."/>
            <person name="Kim H.R."/>
            <person name="Rambo T."/>
            <person name="Currie J."/>
            <person name="Collura K."/>
            <person name="Luo M."/>
            <person name="Yang T."/>
            <person name="Ammiraju J.S.S."/>
            <person name="Engler F."/>
            <person name="Soderlund C."/>
            <person name="Wing R.A."/>
            <person name="Palmer L.E."/>
            <person name="de la Bastide M."/>
            <person name="Spiegel L."/>
            <person name="Nascimento L."/>
            <person name="Zutavern T."/>
            <person name="O'Shaughnessy A."/>
            <person name="Dike S."/>
            <person name="Dedhia N."/>
            <person name="Preston R."/>
            <person name="Balija V."/>
            <person name="McCombie W.R."/>
            <person name="Chow T."/>
            <person name="Chen H."/>
            <person name="Chung M."/>
            <person name="Chen C."/>
            <person name="Shaw J."/>
            <person name="Wu H."/>
            <person name="Hsiao K."/>
            <person name="Chao Y."/>
            <person name="Chu M."/>
            <person name="Cheng C."/>
            <person name="Hour A."/>
            <person name="Lee P."/>
            <person name="Lin S."/>
            <person name="Lin Y."/>
            <person name="Liou J."/>
            <person name="Liu S."/>
            <person name="Hsing Y."/>
            <person name="Raghuvanshi S."/>
            <person name="Mohanty A."/>
            <person name="Bharti A.K."/>
            <person name="Gaur A."/>
            <person name="Gupta V."/>
            <person name="Kumar D."/>
            <person name="Ravi V."/>
            <person name="Vij S."/>
            <person name="Kapur A."/>
            <person name="Khurana P."/>
            <person name="Khurana P."/>
            <person name="Khurana J.P."/>
            <person name="Tyagi A.K."/>
            <person name="Gaikwad K."/>
            <person name="Singh A."/>
            <person name="Dalal V."/>
            <person name="Srivastava S."/>
            <person name="Dixit A."/>
            <person name="Pal A.K."/>
            <person name="Ghazi I.A."/>
            <person name="Yadav M."/>
            <person name="Pandit A."/>
            <person name="Bhargava A."/>
            <person name="Sureshbabu K."/>
            <person name="Batra K."/>
            <person name="Sharma T.R."/>
            <person name="Mohapatra T."/>
            <person name="Singh N.K."/>
            <person name="Messing J."/>
            <person name="Nelson A.B."/>
            <person name="Fuks G."/>
            <person name="Kavchok S."/>
            <person name="Keizer G."/>
            <person name="Linton E."/>
            <person name="Llaca V."/>
            <person name="Song R."/>
            <person name="Tanyolac B."/>
            <person name="Young S."/>
            <person name="Ho-Il K."/>
            <person name="Hahn J.H."/>
            <person name="Sangsakoo G."/>
            <person name="Vanavichit A."/>
            <person name="de Mattos Luiz.A.T."/>
            <person name="Zimmer P.D."/>
            <person name="Malone G."/>
            <person name="Dellagostin O."/>
            <person name="de Oliveira A.C."/>
            <person name="Bevan M."/>
            <person name="Bancroft I."/>
            <person name="Minx P."/>
            <person name="Cordum H."/>
            <person name="Wilson R."/>
            <person name="Cheng Z."/>
            <person name="Jin W."/>
            <person name="Jiang J."/>
            <person name="Leong S.A."/>
            <person name="Iwama H."/>
            <person name="Gojobori T."/>
            <person name="Itoh T."/>
            <person name="Niimura Y."/>
            <person name="Fujii Y."/>
            <person name="Habara T."/>
            <person name="Sakai H."/>
            <person name="Sato Y."/>
            <person name="Wilson G."/>
            <person name="Kumar K."/>
            <person name="McCouch S."/>
            <person name="Juretic N."/>
            <person name="Hoen D."/>
            <person name="Wright S."/>
            <person name="Bruskiewich R."/>
            <person name="Bureau T."/>
            <person name="Miyao A."/>
            <person name="Hirochika H."/>
            <person name="Nishikawa T."/>
            <person name="Kadowaki K."/>
            <person name="Sugiura M."/>
            <person name="Burr B."/>
            <person name="Sasaki T."/>
        </authorList>
    </citation>
    <scope>NUCLEOTIDE SEQUENCE [LARGE SCALE GENOMIC DNA]</scope>
    <source>
        <strain evidence="3">cv. Nipponbare</strain>
    </source>
</reference>
<reference evidence="2 3" key="3">
    <citation type="journal article" date="2013" name="Rice">
        <title>Improvement of the Oryza sativa Nipponbare reference genome using next generation sequence and optical map data.</title>
        <authorList>
            <person name="Kawahara Y."/>
            <person name="de la Bastide M."/>
            <person name="Hamilton J.P."/>
            <person name="Kanamori H."/>
            <person name="McCombie W.R."/>
            <person name="Ouyang S."/>
            <person name="Schwartz D.C."/>
            <person name="Tanaka T."/>
            <person name="Wu J."/>
            <person name="Zhou S."/>
            <person name="Childs K.L."/>
            <person name="Davidson R.M."/>
            <person name="Lin H."/>
            <person name="Quesada-Ocampo L."/>
            <person name="Vaillancourt B."/>
            <person name="Sakai H."/>
            <person name="Lee S.S."/>
            <person name="Kim J."/>
            <person name="Numa H."/>
            <person name="Itoh T."/>
            <person name="Buell C.R."/>
            <person name="Matsumoto T."/>
        </authorList>
    </citation>
    <scope>NUCLEOTIDE SEQUENCE [LARGE SCALE GENOMIC DNA]</scope>
    <source>
        <strain evidence="3">cv. Nipponbare</strain>
    </source>
</reference>
<dbReference type="Gramene" id="Os01t0661700-01">
    <property type="protein sequence ID" value="Os01t0661700-01"/>
    <property type="gene ID" value="Os01g0661700"/>
</dbReference>
<feature type="region of interest" description="Disordered" evidence="1">
    <location>
        <begin position="33"/>
        <end position="75"/>
    </location>
</feature>
<dbReference type="Proteomes" id="UP000059680">
    <property type="component" value="Chromosome 1"/>
</dbReference>